<evidence type="ECO:0000313" key="1">
    <source>
        <dbReference type="EMBL" id="OLF89895.1"/>
    </source>
</evidence>
<sequence length="524" mass="59001">MKKLSIVLAIFICALISFIIWLNAGNEKLGLPDEEAEAVKSSKKPVIVLIIDSLMDQPLKKAIQAGRAPALKFFLENGHYEPEVVNAYPTMSVSIDSTLLTGTYPNIHRVPGLVWYNQDEQRIVNYGSDKKEIATLGIKQTIEDGIFSLNHRHLSRKVTTVHDDLQVRGKQSASINGLIYRGPDRHELNIPPPLKKLKLMPEHMTVNGPALFSFGRFAQLDPNNSYHHIWQGYGVNDKFTAQEVAYLIKKRKLPALTVAYLPDFDHDAHKKGPMDMKGLEKMDQQLQRILNAYDSWRDAAEKAVWVVMGDGGQTAIGRDKDKAAIRLHSLFKGYRIAKINEAPDRNAQLLFAVNDRMAYIYVTDRNMPLQGAVNELKKDERIAFTAWKKSGWIYVDSKRSLKPLRFRPKGGYQDPYGQSWTISGDFALLDIKADGVSIQYGDYPDALARLYSAMHSHRGQFVIADAKPGFQFAGEKSPLHFGGGGHGSLYKTDSLAPMIIVGSEKVPEHLRHLEMKDFFMKLVQ</sequence>
<dbReference type="PANTHER" id="PTHR10151">
    <property type="entry name" value="ECTONUCLEOTIDE PYROPHOSPHATASE/PHOSPHODIESTERASE"/>
    <property type="match status" value="1"/>
</dbReference>
<organism evidence="1 2">
    <name type="scientific">Bacillus paralicheniformis</name>
    <dbReference type="NCBI Taxonomy" id="1648923"/>
    <lineage>
        <taxon>Bacteria</taxon>
        <taxon>Bacillati</taxon>
        <taxon>Bacillota</taxon>
        <taxon>Bacilli</taxon>
        <taxon>Bacillales</taxon>
        <taxon>Bacillaceae</taxon>
        <taxon>Bacillus</taxon>
    </lineage>
</organism>
<evidence type="ECO:0000313" key="2">
    <source>
        <dbReference type="Proteomes" id="UP000185604"/>
    </source>
</evidence>
<dbReference type="SUPFAM" id="SSF53649">
    <property type="entry name" value="Alkaline phosphatase-like"/>
    <property type="match status" value="1"/>
</dbReference>
<dbReference type="Gene3D" id="3.40.720.10">
    <property type="entry name" value="Alkaline Phosphatase, subunit A"/>
    <property type="match status" value="1"/>
</dbReference>
<reference evidence="1 2" key="1">
    <citation type="journal article" date="2016" name="Front. Microbiol.">
        <title>High-Level Heat Resistance of Spores of Bacillus amyloliquefaciens and Bacillus licheniformis Results from the Presence of a spoVA Operon in a Tn1546 Transposon.</title>
        <authorList>
            <person name="Berendsen E.M."/>
            <person name="Koning R.A."/>
            <person name="Boekhorst J."/>
            <person name="de Jong A."/>
            <person name="Kuipers O.P."/>
            <person name="Wells-Bennik M.H."/>
        </authorList>
    </citation>
    <scope>NUCLEOTIDE SEQUENCE [LARGE SCALE GENOMIC DNA]</scope>
    <source>
        <strain evidence="1 2">B4121</strain>
    </source>
</reference>
<dbReference type="InterPro" id="IPR002591">
    <property type="entry name" value="Phosphodiest/P_Trfase"/>
</dbReference>
<dbReference type="PANTHER" id="PTHR10151:SF120">
    <property type="entry name" value="BIS(5'-ADENOSYL)-TRIPHOSPHATASE"/>
    <property type="match status" value="1"/>
</dbReference>
<dbReference type="Proteomes" id="UP000185604">
    <property type="component" value="Unassembled WGS sequence"/>
</dbReference>
<evidence type="ECO:0008006" key="3">
    <source>
        <dbReference type="Google" id="ProtNLM"/>
    </source>
</evidence>
<dbReference type="GO" id="GO:0016787">
    <property type="term" value="F:hydrolase activity"/>
    <property type="evidence" value="ECO:0007669"/>
    <property type="project" value="UniProtKB-ARBA"/>
</dbReference>
<proteinExistence type="predicted"/>
<dbReference type="AlphaFoldDB" id="A0A7Z0WVL5"/>
<protein>
    <recommendedName>
        <fullName evidence="3">Alkaline phosphatase family protein</fullName>
    </recommendedName>
</protein>
<accession>A0A7Z0WVL5</accession>
<dbReference type="InterPro" id="IPR017850">
    <property type="entry name" value="Alkaline_phosphatase_core_sf"/>
</dbReference>
<gene>
    <name evidence="1" type="ORF">B4121_3170</name>
</gene>
<dbReference type="EMBL" id="LKPO01000021">
    <property type="protein sequence ID" value="OLF89895.1"/>
    <property type="molecule type" value="Genomic_DNA"/>
</dbReference>
<dbReference type="RefSeq" id="WP_075213107.1">
    <property type="nucleotide sequence ID" value="NZ_JAHEAF020000001.1"/>
</dbReference>
<comment type="caution">
    <text evidence="1">The sequence shown here is derived from an EMBL/GenBank/DDBJ whole genome shotgun (WGS) entry which is preliminary data.</text>
</comment>
<dbReference type="Pfam" id="PF01663">
    <property type="entry name" value="Phosphodiest"/>
    <property type="match status" value="1"/>
</dbReference>
<name>A0A7Z0WVL5_9BACI</name>